<dbReference type="EMBL" id="CM000616">
    <property type="protein sequence ID" value="EEC46404.1"/>
    <property type="molecule type" value="Genomic_DNA"/>
</dbReference>
<sequence length="845" mass="94127">MEPLIINLVGSSDAEAALFAEAGITDRTTIASLDLPAFTQVLGDQVGTLAKRYKLKRVAEYLSSGKEIGPDTTMGDINLVLSSNHQNVGANAPNPAAGLDPRHGTMKASINMISKFSGDLEDFEDWSTKTAAALGITVYRKLLNGPPEVGNDFDAARNNELYQMFVIALVDGAAMHIMEGVKDQNGYAEWMAIKEWYGMSDTGRTIIDKYRSKLDALLLDNATPAGTFVNHFKRFSQKLKENGEGYTADTKRRQFLDKIIDKDYDVVKQQLEGDSTADFNECVARIRMREQVLMKDSTMSAKKARRFKSNEGGKSNGGAGKCSQESNQVERSLNSEGRILRSDELASTEYDGKGKTPSKREHDNDSSDESVKTRNTQGKGGSLSKKGKRGKGRRITGVVRRTETKTSGTPDSSIRISLKDPDDHVEVDEYDDVEIESGQDEDSTAPVKKERAKKQKNPSKRKHKRAKSRRSPISRHGRVGNEKPRAILDPGTECDIVGGDVWTVLEKVIGVEAQLGGALAGMGRCSLPLVNAVAVYNHSKGGTILIGAGNVGYDERSTQTESLFNTHELRKHVPERAPWAERLGNCPEFTLSKTLLAMTQLCAAPVEMDKREAPRQHRKSRIHALHPRQIEGRTDSDTFFSSVESIEGFLGMRKESQSHGAYQDFLRNVGAPNVLLTDNARTQIGKKWTKTSRENVTRQIKSVPNNQNQNQAERKIQDVKKRTILTLRYGKTPLTFWCFCQQFIVDCLNHSAHKDLNFRTPMEKMYGHTPDISMFRFRFWEPVWYYEPMAKYPAPNFLPGCFVGIAWDHGDDSALQSFDPLNNDAEVEMTSEINDYLDTNESAAS</sequence>
<evidence type="ECO:0000256" key="1">
    <source>
        <dbReference type="SAM" id="MobiDB-lite"/>
    </source>
</evidence>
<dbReference type="InParanoid" id="B7G475"/>
<feature type="compositionally biased region" description="Basic residues" evidence="1">
    <location>
        <begin position="450"/>
        <end position="478"/>
    </location>
</feature>
<organism evidence="3 4">
    <name type="scientific">Phaeodactylum tricornutum (strain CCAP 1055/1)</name>
    <dbReference type="NCBI Taxonomy" id="556484"/>
    <lineage>
        <taxon>Eukaryota</taxon>
        <taxon>Sar</taxon>
        <taxon>Stramenopiles</taxon>
        <taxon>Ochrophyta</taxon>
        <taxon>Bacillariophyta</taxon>
        <taxon>Bacillariophyceae</taxon>
        <taxon>Bacillariophycidae</taxon>
        <taxon>Naviculales</taxon>
        <taxon>Phaeodactylaceae</taxon>
        <taxon>Phaeodactylum</taxon>
    </lineage>
</organism>
<dbReference type="GO" id="GO:0003676">
    <property type="term" value="F:nucleic acid binding"/>
    <property type="evidence" value="ECO:0007669"/>
    <property type="project" value="InterPro"/>
</dbReference>
<dbReference type="Gene3D" id="3.30.420.10">
    <property type="entry name" value="Ribonuclease H-like superfamily/Ribonuclease H"/>
    <property type="match status" value="1"/>
</dbReference>
<feature type="compositionally biased region" description="Polar residues" evidence="1">
    <location>
        <begin position="323"/>
        <end position="335"/>
    </location>
</feature>
<evidence type="ECO:0000259" key="2">
    <source>
        <dbReference type="PROSITE" id="PS50994"/>
    </source>
</evidence>
<dbReference type="AlphaFoldDB" id="B7G475"/>
<feature type="domain" description="Integrase catalytic" evidence="2">
    <location>
        <begin position="601"/>
        <end position="769"/>
    </location>
</feature>
<dbReference type="HOGENOM" id="CLU_337243_0_0_1"/>
<dbReference type="RefSeq" id="XP_002181864.1">
    <property type="nucleotide sequence ID" value="XM_002181828.1"/>
</dbReference>
<proteinExistence type="predicted"/>
<dbReference type="InterPro" id="IPR036397">
    <property type="entry name" value="RNaseH_sf"/>
</dbReference>
<accession>B7G475</accession>
<dbReference type="PaxDb" id="2850-Phatr37845"/>
<reference evidence="3 4" key="1">
    <citation type="journal article" date="2008" name="Nature">
        <title>The Phaeodactylum genome reveals the evolutionary history of diatom genomes.</title>
        <authorList>
            <person name="Bowler C."/>
            <person name="Allen A.E."/>
            <person name="Badger J.H."/>
            <person name="Grimwood J."/>
            <person name="Jabbari K."/>
            <person name="Kuo A."/>
            <person name="Maheswari U."/>
            <person name="Martens C."/>
            <person name="Maumus F."/>
            <person name="Otillar R.P."/>
            <person name="Rayko E."/>
            <person name="Salamov A."/>
            <person name="Vandepoele K."/>
            <person name="Beszteri B."/>
            <person name="Gruber A."/>
            <person name="Heijde M."/>
            <person name="Katinka M."/>
            <person name="Mock T."/>
            <person name="Valentin K."/>
            <person name="Verret F."/>
            <person name="Berges J.A."/>
            <person name="Brownlee C."/>
            <person name="Cadoret J.P."/>
            <person name="Chiovitti A."/>
            <person name="Choi C.J."/>
            <person name="Coesel S."/>
            <person name="De Martino A."/>
            <person name="Detter J.C."/>
            <person name="Durkin C."/>
            <person name="Falciatore A."/>
            <person name="Fournet J."/>
            <person name="Haruta M."/>
            <person name="Huysman M.J."/>
            <person name="Jenkins B.D."/>
            <person name="Jiroutova K."/>
            <person name="Jorgensen R.E."/>
            <person name="Joubert Y."/>
            <person name="Kaplan A."/>
            <person name="Kroger N."/>
            <person name="Kroth P.G."/>
            <person name="La Roche J."/>
            <person name="Lindquist E."/>
            <person name="Lommer M."/>
            <person name="Martin-Jezequel V."/>
            <person name="Lopez P.J."/>
            <person name="Lucas S."/>
            <person name="Mangogna M."/>
            <person name="McGinnis K."/>
            <person name="Medlin L.K."/>
            <person name="Montsant A."/>
            <person name="Oudot-Le Secq M.P."/>
            <person name="Napoli C."/>
            <person name="Obornik M."/>
            <person name="Parker M.S."/>
            <person name="Petit J.L."/>
            <person name="Porcel B.M."/>
            <person name="Poulsen N."/>
            <person name="Robison M."/>
            <person name="Rychlewski L."/>
            <person name="Rynearson T.A."/>
            <person name="Schmutz J."/>
            <person name="Shapiro H."/>
            <person name="Siaut M."/>
            <person name="Stanley M."/>
            <person name="Sussman M.R."/>
            <person name="Taylor A.R."/>
            <person name="Vardi A."/>
            <person name="von Dassow P."/>
            <person name="Vyverman W."/>
            <person name="Willis A."/>
            <person name="Wyrwicz L.S."/>
            <person name="Rokhsar D.S."/>
            <person name="Weissenbach J."/>
            <person name="Armbrust E.V."/>
            <person name="Green B.R."/>
            <person name="Van de Peer Y."/>
            <person name="Grigoriev I.V."/>
        </authorList>
    </citation>
    <scope>NUCLEOTIDE SEQUENCE [LARGE SCALE GENOMIC DNA]</scope>
    <source>
        <strain evidence="3 4">CCAP 1055/1</strain>
    </source>
</reference>
<feature type="compositionally biased region" description="Polar residues" evidence="1">
    <location>
        <begin position="405"/>
        <end position="415"/>
    </location>
</feature>
<feature type="compositionally biased region" description="Acidic residues" evidence="1">
    <location>
        <begin position="425"/>
        <end position="443"/>
    </location>
</feature>
<feature type="region of interest" description="Disordered" evidence="1">
    <location>
        <begin position="296"/>
        <end position="486"/>
    </location>
</feature>
<dbReference type="PROSITE" id="PS50994">
    <property type="entry name" value="INTEGRASE"/>
    <property type="match status" value="1"/>
</dbReference>
<gene>
    <name evidence="3" type="ORF">PHATRDRAFT_37845</name>
</gene>
<name>B7G475_PHATC</name>
<dbReference type="GO" id="GO:0015074">
    <property type="term" value="P:DNA integration"/>
    <property type="evidence" value="ECO:0007669"/>
    <property type="project" value="InterPro"/>
</dbReference>
<feature type="compositionally biased region" description="Basic and acidic residues" evidence="1">
    <location>
        <begin position="338"/>
        <end position="372"/>
    </location>
</feature>
<dbReference type="InterPro" id="IPR012337">
    <property type="entry name" value="RNaseH-like_sf"/>
</dbReference>
<feature type="compositionally biased region" description="Basic residues" evidence="1">
    <location>
        <begin position="385"/>
        <end position="394"/>
    </location>
</feature>
<evidence type="ECO:0000313" key="4">
    <source>
        <dbReference type="Proteomes" id="UP000000759"/>
    </source>
</evidence>
<dbReference type="OrthoDB" id="45693at2759"/>
<evidence type="ECO:0000313" key="3">
    <source>
        <dbReference type="EMBL" id="EEC46404.1"/>
    </source>
</evidence>
<dbReference type="Proteomes" id="UP000000759">
    <property type="component" value="Chromosome 14"/>
</dbReference>
<reference evidence="4" key="2">
    <citation type="submission" date="2008-08" db="EMBL/GenBank/DDBJ databases">
        <authorList>
            <consortium name="Diatom Consortium"/>
            <person name="Grigoriev I."/>
            <person name="Grimwood J."/>
            <person name="Kuo A."/>
            <person name="Otillar R.P."/>
            <person name="Salamov A."/>
            <person name="Detter J.C."/>
            <person name="Lindquist E."/>
            <person name="Shapiro H."/>
            <person name="Lucas S."/>
            <person name="Glavina del Rio T."/>
            <person name="Pitluck S."/>
            <person name="Rokhsar D."/>
            <person name="Bowler C."/>
        </authorList>
    </citation>
    <scope>GENOME REANNOTATION</scope>
    <source>
        <strain evidence="4">CCAP 1055/1</strain>
    </source>
</reference>
<dbReference type="SUPFAM" id="SSF53098">
    <property type="entry name" value="Ribonuclease H-like"/>
    <property type="match status" value="1"/>
</dbReference>
<dbReference type="GeneID" id="7202650"/>
<dbReference type="InterPro" id="IPR001584">
    <property type="entry name" value="Integrase_cat-core"/>
</dbReference>
<protein>
    <recommendedName>
        <fullName evidence="2">Integrase catalytic domain-containing protein</fullName>
    </recommendedName>
</protein>
<keyword evidence="4" id="KW-1185">Reference proteome</keyword>
<dbReference type="KEGG" id="pti:PHATRDRAFT_37845"/>